<dbReference type="Pfam" id="PF01035">
    <property type="entry name" value="DNA_binding_1"/>
    <property type="match status" value="1"/>
</dbReference>
<dbReference type="PANTHER" id="PTHR10815:SF5">
    <property type="entry name" value="METHYLATED-DNA--PROTEIN-CYSTEINE METHYLTRANSFERASE"/>
    <property type="match status" value="1"/>
</dbReference>
<evidence type="ECO:0000256" key="3">
    <source>
        <dbReference type="ARBA" id="ARBA00011918"/>
    </source>
</evidence>
<dbReference type="Proteomes" id="UP000005926">
    <property type="component" value="Unassembled WGS sequence"/>
</dbReference>
<organism evidence="10 11">
    <name type="scientific">Granulicatella adiacens ATCC 49175</name>
    <dbReference type="NCBI Taxonomy" id="638301"/>
    <lineage>
        <taxon>Bacteria</taxon>
        <taxon>Bacillati</taxon>
        <taxon>Bacillota</taxon>
        <taxon>Bacilli</taxon>
        <taxon>Lactobacillales</taxon>
        <taxon>Carnobacteriaceae</taxon>
        <taxon>Granulicatella</taxon>
    </lineage>
</organism>
<keyword evidence="11" id="KW-1185">Reference proteome</keyword>
<dbReference type="EC" id="2.1.1.63" evidence="3"/>
<evidence type="ECO:0000256" key="7">
    <source>
        <dbReference type="ARBA" id="ARBA00023204"/>
    </source>
</evidence>
<dbReference type="InterPro" id="IPR036388">
    <property type="entry name" value="WH-like_DNA-bd_sf"/>
</dbReference>
<keyword evidence="4 10" id="KW-0489">Methyltransferase</keyword>
<dbReference type="InterPro" id="IPR036631">
    <property type="entry name" value="MGMT_N_sf"/>
</dbReference>
<evidence type="ECO:0000259" key="9">
    <source>
        <dbReference type="Pfam" id="PF01035"/>
    </source>
</evidence>
<dbReference type="NCBIfam" id="TIGR00589">
    <property type="entry name" value="ogt"/>
    <property type="match status" value="1"/>
</dbReference>
<dbReference type="PROSITE" id="PS00374">
    <property type="entry name" value="MGMT"/>
    <property type="match status" value="1"/>
</dbReference>
<name>C8NIQ6_9LACT</name>
<evidence type="ECO:0000256" key="1">
    <source>
        <dbReference type="ARBA" id="ARBA00001286"/>
    </source>
</evidence>
<dbReference type="FunFam" id="1.10.10.10:FF:000214">
    <property type="entry name" value="Methylated-DNA--protein-cysteine methyltransferase"/>
    <property type="match status" value="1"/>
</dbReference>
<gene>
    <name evidence="10" type="primary">ogt2</name>
    <name evidence="10" type="ORF">HMPREF0444_1801</name>
</gene>
<keyword evidence="7" id="KW-0234">DNA repair</keyword>
<evidence type="ECO:0000256" key="8">
    <source>
        <dbReference type="ARBA" id="ARBA00049348"/>
    </source>
</evidence>
<dbReference type="Gene3D" id="1.10.10.10">
    <property type="entry name" value="Winged helix-like DNA-binding domain superfamily/Winged helix DNA-binding domain"/>
    <property type="match status" value="1"/>
</dbReference>
<protein>
    <recommendedName>
        <fullName evidence="3">methylated-DNA--[protein]-cysteine S-methyltransferase</fullName>
        <ecNumber evidence="3">2.1.1.63</ecNumber>
    </recommendedName>
</protein>
<dbReference type="Gene3D" id="3.30.160.70">
    <property type="entry name" value="Methylated DNA-protein cysteine methyltransferase domain"/>
    <property type="match status" value="1"/>
</dbReference>
<dbReference type="GO" id="GO:0006281">
    <property type="term" value="P:DNA repair"/>
    <property type="evidence" value="ECO:0007669"/>
    <property type="project" value="UniProtKB-KW"/>
</dbReference>
<dbReference type="CDD" id="cd06445">
    <property type="entry name" value="ATase"/>
    <property type="match status" value="1"/>
</dbReference>
<evidence type="ECO:0000256" key="6">
    <source>
        <dbReference type="ARBA" id="ARBA00022763"/>
    </source>
</evidence>
<evidence type="ECO:0000256" key="4">
    <source>
        <dbReference type="ARBA" id="ARBA00022603"/>
    </source>
</evidence>
<proteinExistence type="inferred from homology"/>
<dbReference type="RefSeq" id="WP_005606417.1">
    <property type="nucleotide sequence ID" value="NZ_CP102283.1"/>
</dbReference>
<dbReference type="EMBL" id="ACKZ01000029">
    <property type="protein sequence ID" value="EEW36453.1"/>
    <property type="molecule type" value="Genomic_DNA"/>
</dbReference>
<dbReference type="HOGENOM" id="CLU_000445_52_2_9"/>
<reference evidence="10 11" key="1">
    <citation type="submission" date="2009-08" db="EMBL/GenBank/DDBJ databases">
        <authorList>
            <person name="Muzny D."/>
            <person name="Qin X."/>
            <person name="Deng J."/>
            <person name="Jiang H."/>
            <person name="Liu Y."/>
            <person name="Qu J."/>
            <person name="Song X.-Z."/>
            <person name="Zhang L."/>
            <person name="Thornton R."/>
            <person name="Coyle M."/>
            <person name="Francisco L."/>
            <person name="Jackson L."/>
            <person name="Javaid M."/>
            <person name="Korchina V."/>
            <person name="Kovar C."/>
            <person name="Mata R."/>
            <person name="Mathew T."/>
            <person name="Ngo R."/>
            <person name="Nguyen L."/>
            <person name="Nguyen N."/>
            <person name="Okwuonu G."/>
            <person name="Ongeri F."/>
            <person name="Pham C."/>
            <person name="Simmons D."/>
            <person name="Wilczek-Boney K."/>
            <person name="Hale W."/>
            <person name="Jakkamsetti A."/>
            <person name="Pham P."/>
            <person name="Ruth R."/>
            <person name="San Lucas F."/>
            <person name="Warren J."/>
            <person name="Zhang J."/>
            <person name="Zhao Z."/>
            <person name="Zhou C."/>
            <person name="Zhu D."/>
            <person name="Lee S."/>
            <person name="Bess C."/>
            <person name="Blankenburg K."/>
            <person name="Forbes L."/>
            <person name="Fu Q."/>
            <person name="Gubbala S."/>
            <person name="Hirani K."/>
            <person name="Jayaseelan J.C."/>
            <person name="Lara F."/>
            <person name="Munidasa M."/>
            <person name="Palculict T."/>
            <person name="Patil S."/>
            <person name="Pu L.-L."/>
            <person name="Saada N."/>
            <person name="Tang L."/>
            <person name="Weissenberger G."/>
            <person name="Zhu Y."/>
            <person name="Hemphill L."/>
            <person name="Shang Y."/>
            <person name="Youmans B."/>
            <person name="Ayvaz T."/>
            <person name="Ross M."/>
            <person name="Santibanez J."/>
            <person name="Aqrawi P."/>
            <person name="Gross S."/>
            <person name="Joshi V."/>
            <person name="Fowler G."/>
            <person name="Nazareth L."/>
            <person name="Reid J."/>
            <person name="Worley K."/>
            <person name="Petrosino J."/>
            <person name="Highlander S."/>
            <person name="Gibbs R."/>
        </authorList>
    </citation>
    <scope>NUCLEOTIDE SEQUENCE [LARGE SCALE GENOMIC DNA]</scope>
    <source>
        <strain evidence="10 11">ATCC 49175</strain>
    </source>
</reference>
<dbReference type="GO" id="GO:0003908">
    <property type="term" value="F:methylated-DNA-[protein]-cysteine S-methyltransferase activity"/>
    <property type="evidence" value="ECO:0007669"/>
    <property type="project" value="UniProtKB-EC"/>
</dbReference>
<evidence type="ECO:0000313" key="10">
    <source>
        <dbReference type="EMBL" id="EEW36453.1"/>
    </source>
</evidence>
<dbReference type="AlphaFoldDB" id="C8NIQ6"/>
<dbReference type="GO" id="GO:0032259">
    <property type="term" value="P:methylation"/>
    <property type="evidence" value="ECO:0007669"/>
    <property type="project" value="UniProtKB-KW"/>
</dbReference>
<comment type="catalytic activity">
    <reaction evidence="8">
        <text>a 6-O-methyl-2'-deoxyguanosine in DNA + L-cysteinyl-[protein] = S-methyl-L-cysteinyl-[protein] + a 2'-deoxyguanosine in DNA</text>
        <dbReference type="Rhea" id="RHEA:24000"/>
        <dbReference type="Rhea" id="RHEA-COMP:10131"/>
        <dbReference type="Rhea" id="RHEA-COMP:10132"/>
        <dbReference type="Rhea" id="RHEA-COMP:11367"/>
        <dbReference type="Rhea" id="RHEA-COMP:11368"/>
        <dbReference type="ChEBI" id="CHEBI:29950"/>
        <dbReference type="ChEBI" id="CHEBI:82612"/>
        <dbReference type="ChEBI" id="CHEBI:85445"/>
        <dbReference type="ChEBI" id="CHEBI:85448"/>
        <dbReference type="EC" id="2.1.1.63"/>
    </reaction>
</comment>
<comment type="similarity">
    <text evidence="2">Belongs to the MGMT family.</text>
</comment>
<dbReference type="PANTHER" id="PTHR10815">
    <property type="entry name" value="METHYLATED-DNA--PROTEIN-CYSTEINE METHYLTRANSFERASE"/>
    <property type="match status" value="1"/>
</dbReference>
<evidence type="ECO:0000256" key="5">
    <source>
        <dbReference type="ARBA" id="ARBA00022679"/>
    </source>
</evidence>
<dbReference type="InterPro" id="IPR014048">
    <property type="entry name" value="MethylDNA_cys_MeTrfase_DNA-bd"/>
</dbReference>
<dbReference type="InterPro" id="IPR036217">
    <property type="entry name" value="MethylDNA_cys_MeTrfase_DNAb"/>
</dbReference>
<dbReference type="GeneID" id="78412440"/>
<keyword evidence="6" id="KW-0227">DNA damage</keyword>
<evidence type="ECO:0000313" key="11">
    <source>
        <dbReference type="Proteomes" id="UP000005926"/>
    </source>
</evidence>
<dbReference type="SUPFAM" id="SSF46767">
    <property type="entry name" value="Methylated DNA-protein cysteine methyltransferase, C-terminal domain"/>
    <property type="match status" value="1"/>
</dbReference>
<keyword evidence="5 10" id="KW-0808">Transferase</keyword>
<feature type="domain" description="Methylated-DNA-[protein]-cysteine S-methyltransferase DNA binding" evidence="9">
    <location>
        <begin position="80"/>
        <end position="163"/>
    </location>
</feature>
<comment type="caution">
    <text evidence="10">The sequence shown here is derived from an EMBL/GenBank/DDBJ whole genome shotgun (WGS) entry which is preliminary data.</text>
</comment>
<dbReference type="SUPFAM" id="SSF53155">
    <property type="entry name" value="Methylated DNA-protein cysteine methyltransferase domain"/>
    <property type="match status" value="1"/>
</dbReference>
<evidence type="ECO:0000256" key="2">
    <source>
        <dbReference type="ARBA" id="ARBA00008711"/>
    </source>
</evidence>
<accession>C8NIQ6</accession>
<dbReference type="InterPro" id="IPR001497">
    <property type="entry name" value="MethylDNA_cys_MeTrfase_AS"/>
</dbReference>
<comment type="catalytic activity">
    <reaction evidence="1">
        <text>a 4-O-methyl-thymidine in DNA + L-cysteinyl-[protein] = a thymidine in DNA + S-methyl-L-cysteinyl-[protein]</text>
        <dbReference type="Rhea" id="RHEA:53428"/>
        <dbReference type="Rhea" id="RHEA-COMP:10131"/>
        <dbReference type="Rhea" id="RHEA-COMP:10132"/>
        <dbReference type="Rhea" id="RHEA-COMP:13555"/>
        <dbReference type="Rhea" id="RHEA-COMP:13556"/>
        <dbReference type="ChEBI" id="CHEBI:29950"/>
        <dbReference type="ChEBI" id="CHEBI:82612"/>
        <dbReference type="ChEBI" id="CHEBI:137386"/>
        <dbReference type="ChEBI" id="CHEBI:137387"/>
        <dbReference type="EC" id="2.1.1.63"/>
    </reaction>
</comment>
<dbReference type="STRING" id="638301.HMPREF0444_1801"/>
<sequence>MTVLTKIDTPLGVMIAASDKVALTGLWFEGQKYECAFVKNPEWDDSLALWDSVKTWINQYYHEKTPGTPLFSIAYEGGTPFQQSVWNTLLEIPFGEVWTYNEVTHRVSEKIGRKTSPRAVANAIGKNPIALLVPCHRVVATTGKLTGFAGGLNRKTTLLQLEGHQIQGDTVIHNEA</sequence>
<dbReference type="eggNOG" id="COG0350">
    <property type="taxonomic scope" value="Bacteria"/>
</dbReference>